<dbReference type="CDD" id="cd02647">
    <property type="entry name" value="nuc_hydro_TvIAG"/>
    <property type="match status" value="1"/>
</dbReference>
<dbReference type="RefSeq" id="XP_029225771.1">
    <property type="nucleotide sequence ID" value="XM_029374091.1"/>
</dbReference>
<dbReference type="Proteomes" id="UP000284403">
    <property type="component" value="Unassembled WGS sequence"/>
</dbReference>
<dbReference type="InterPro" id="IPR001910">
    <property type="entry name" value="Inosine/uridine_hydrolase_dom"/>
</dbReference>
<dbReference type="GeneID" id="40320836"/>
<dbReference type="SUPFAM" id="SSF53590">
    <property type="entry name" value="Nucleoside hydrolase"/>
    <property type="match status" value="1"/>
</dbReference>
<dbReference type="Gene3D" id="3.90.245.10">
    <property type="entry name" value="Ribonucleoside hydrolase-like"/>
    <property type="match status" value="1"/>
</dbReference>
<dbReference type="EMBL" id="MKKU01000547">
    <property type="protein sequence ID" value="RNF08056.1"/>
    <property type="molecule type" value="Genomic_DNA"/>
</dbReference>
<evidence type="ECO:0000256" key="2">
    <source>
        <dbReference type="ARBA" id="ARBA00022801"/>
    </source>
</evidence>
<dbReference type="GO" id="GO:0006152">
    <property type="term" value="P:purine nucleoside catabolic process"/>
    <property type="evidence" value="ECO:0007669"/>
    <property type="project" value="TreeGrafter"/>
</dbReference>
<dbReference type="InterPro" id="IPR036452">
    <property type="entry name" value="Ribo_hydro-like"/>
</dbReference>
<keyword evidence="3 5" id="KW-0326">Glycosidase</keyword>
<dbReference type="GO" id="GO:0005829">
    <property type="term" value="C:cytosol"/>
    <property type="evidence" value="ECO:0007669"/>
    <property type="project" value="TreeGrafter"/>
</dbReference>
<name>A0A422NRI5_9TRYP</name>
<dbReference type="AlphaFoldDB" id="A0A422NRI5"/>
<sequence>MPSSVILDHDGGHDDLLALALLLAHPEKVRLIGCICTDADCFVDDAFSVTGKVMSLVHTRAKVPLFPIGVSSFRGVNPFPSLWRSHAKNMDDLPCLNLPEHVALWDKVKAENRKLVGEQLLADLVMNSPEKVTICVTGPLSNVAWCIEKYGSKFTDKVKECVIMGGAVDVGGNVFESTSDGTAEWNIYWDPPAAKVVLACPHMRSVLFSLDSTNHVPVTSSLVQRFGSQNECLLSQFAGSAWAMCTHYELIRPGDGYYAWDVLTAAYVLDHNLAEVEPIALEVETNKTKSEGRTFRSTQGGPCTYVAKHVKADMFYDMVLSSMRCC</sequence>
<comment type="similarity">
    <text evidence="1">Belongs to the IUNH family.</text>
</comment>
<reference evidence="5 6" key="1">
    <citation type="journal article" date="2018" name="BMC Genomics">
        <title>Genomic comparison of Trypanosoma conorhini and Trypanosoma rangeli to Trypanosoma cruzi strains of high and low virulence.</title>
        <authorList>
            <person name="Bradwell K.R."/>
            <person name="Koparde V.N."/>
            <person name="Matveyev A.V."/>
            <person name="Serrano M.G."/>
            <person name="Alves J.M."/>
            <person name="Parikh H."/>
            <person name="Huang B."/>
            <person name="Lee V."/>
            <person name="Espinosa-Alvarez O."/>
            <person name="Ortiz P.A."/>
            <person name="Costa-Martins A.G."/>
            <person name="Teixeira M.M."/>
            <person name="Buck G.A."/>
        </authorList>
    </citation>
    <scope>NUCLEOTIDE SEQUENCE [LARGE SCALE GENOMIC DNA]</scope>
    <source>
        <strain evidence="5 6">025E</strain>
    </source>
</reference>
<evidence type="ECO:0000313" key="6">
    <source>
        <dbReference type="Proteomes" id="UP000284403"/>
    </source>
</evidence>
<feature type="domain" description="Inosine/uridine-preferring nucleoside hydrolase" evidence="4">
    <location>
        <begin position="5"/>
        <end position="317"/>
    </location>
</feature>
<protein>
    <submittedName>
        <fullName evidence="5">Inosine-adenosine-guanosine-nucleoside hydrolase</fullName>
        <ecNumber evidence="5">3.2.2.1</ecNumber>
    </submittedName>
</protein>
<accession>A0A422NRI5</accession>
<dbReference type="OrthoDB" id="432381at2759"/>
<dbReference type="Pfam" id="PF01156">
    <property type="entry name" value="IU_nuc_hydro"/>
    <property type="match status" value="1"/>
</dbReference>
<dbReference type="SMR" id="A0A422NRI5"/>
<organism evidence="5 6">
    <name type="scientific">Trypanosoma conorhini</name>
    <dbReference type="NCBI Taxonomy" id="83891"/>
    <lineage>
        <taxon>Eukaryota</taxon>
        <taxon>Discoba</taxon>
        <taxon>Euglenozoa</taxon>
        <taxon>Kinetoplastea</taxon>
        <taxon>Metakinetoplastina</taxon>
        <taxon>Trypanosomatida</taxon>
        <taxon>Trypanosomatidae</taxon>
        <taxon>Trypanosoma</taxon>
    </lineage>
</organism>
<evidence type="ECO:0000256" key="1">
    <source>
        <dbReference type="ARBA" id="ARBA00009176"/>
    </source>
</evidence>
<dbReference type="GO" id="GO:0008477">
    <property type="term" value="F:purine nucleosidase activity"/>
    <property type="evidence" value="ECO:0007669"/>
    <property type="project" value="UniProtKB-EC"/>
</dbReference>
<dbReference type="PANTHER" id="PTHR12304:SF46">
    <property type="entry name" value="INOSINE-ADENOSINE-GUANOSINE-NUCLEOSIDE HYDROLASE"/>
    <property type="match status" value="1"/>
</dbReference>
<dbReference type="PANTHER" id="PTHR12304">
    <property type="entry name" value="INOSINE-URIDINE PREFERRING NUCLEOSIDE HYDROLASE"/>
    <property type="match status" value="1"/>
</dbReference>
<comment type="caution">
    <text evidence="5">The sequence shown here is derived from an EMBL/GenBank/DDBJ whole genome shotgun (WGS) entry which is preliminary data.</text>
</comment>
<evidence type="ECO:0000256" key="3">
    <source>
        <dbReference type="ARBA" id="ARBA00023295"/>
    </source>
</evidence>
<gene>
    <name evidence="5" type="ORF">Tco025E_07225</name>
</gene>
<evidence type="ECO:0000259" key="4">
    <source>
        <dbReference type="Pfam" id="PF01156"/>
    </source>
</evidence>
<keyword evidence="6" id="KW-1185">Reference proteome</keyword>
<dbReference type="EC" id="3.2.2.1" evidence="5"/>
<proteinExistence type="inferred from homology"/>
<keyword evidence="2 5" id="KW-0378">Hydrolase</keyword>
<dbReference type="InterPro" id="IPR023186">
    <property type="entry name" value="IUNH"/>
</dbReference>
<evidence type="ECO:0000313" key="5">
    <source>
        <dbReference type="EMBL" id="RNF08056.1"/>
    </source>
</evidence>